<proteinExistence type="predicted"/>
<feature type="compositionally biased region" description="Basic and acidic residues" evidence="1">
    <location>
        <begin position="554"/>
        <end position="564"/>
    </location>
</feature>
<feature type="domain" description="DH" evidence="2">
    <location>
        <begin position="569"/>
        <end position="673"/>
    </location>
</feature>
<keyword evidence="4" id="KW-1185">Reference proteome</keyword>
<name>A0ABQ9X612_9EUKA</name>
<dbReference type="PANTHER" id="PTHR12673">
    <property type="entry name" value="FACIOGENITAL DYSPLASIA PROTEIN"/>
    <property type="match status" value="1"/>
</dbReference>
<evidence type="ECO:0000313" key="4">
    <source>
        <dbReference type="Proteomes" id="UP001281761"/>
    </source>
</evidence>
<sequence length="673" mass="76267">MEGIPDWIFTSEADQSPFKELLRLHPSEHALLKAFYVKGQPGMGKLQMLLYPIHCLMQLDKVAILYVLPNLPVFTILVDKSNQSNPFTVRSHPSSLHVTWYTSDFLVIHIADTADSYPNKDERGIFTVFTASLPECNGFSKDRLRTIDLNTEEYPFWKRREFYTMMKHLGMTEQEHWIRPVPAEIIIKLHPFVISLLETHGYVVEGTPEMHDAGSGGSIEPAPQPSAVTSANRFDEPPLFRDSNLLNPNGVRHPPESHGNSVILNASVEAPFAGKRNRKHVPYERSVRLDTSSSSDNLLVRLNVIEVFGLSPRALATDLSDAFRTMSEVFGRDGVTRCVSDANLVFNSLSASHLKSQPVSEFASRVQKTVTTIQTEDFLHVISSKEIFEALRGIKLDFKVNQQLFRSHMMFTVFTAIPDFTSFYFRFPSITRCPMLLSRLCTTPTLIPNVLYYEALYDPVENERSPHWIGMDSFIFFLGLNSITMFTFLNAVDPDRNETGNELIDLLRTQLENGFALTMPGVKVYVFFVWIVKPGDVPEYLEKAKKPQQQELGPDGKPKEIPAEKRKRHRGLVIREILDTERTYVGQLQTRNDLYIVPMSSPTLGLLPPRKGGFGLTPRDTHLLFSNLTSILKTNTILCESFADCVKNDGKGIGKLFVMLGDFLKCYRYGTKN</sequence>
<dbReference type="Pfam" id="PF00621">
    <property type="entry name" value="RhoGEF"/>
    <property type="match status" value="1"/>
</dbReference>
<dbReference type="InterPro" id="IPR000219">
    <property type="entry name" value="DH_dom"/>
</dbReference>
<reference evidence="3 4" key="1">
    <citation type="journal article" date="2022" name="bioRxiv">
        <title>Genomics of Preaxostyla Flagellates Illuminates Evolutionary Transitions and the Path Towards Mitochondrial Loss.</title>
        <authorList>
            <person name="Novak L.V.F."/>
            <person name="Treitli S.C."/>
            <person name="Pyrih J."/>
            <person name="Halakuc P."/>
            <person name="Pipaliya S.V."/>
            <person name="Vacek V."/>
            <person name="Brzon O."/>
            <person name="Soukal P."/>
            <person name="Eme L."/>
            <person name="Dacks J.B."/>
            <person name="Karnkowska A."/>
            <person name="Elias M."/>
            <person name="Hampl V."/>
        </authorList>
    </citation>
    <scope>NUCLEOTIDE SEQUENCE [LARGE SCALE GENOMIC DNA]</scope>
    <source>
        <strain evidence="3">NAU3</strain>
        <tissue evidence="3">Gut</tissue>
    </source>
</reference>
<feature type="region of interest" description="Disordered" evidence="1">
    <location>
        <begin position="544"/>
        <end position="565"/>
    </location>
</feature>
<dbReference type="InterPro" id="IPR035899">
    <property type="entry name" value="DBL_dom_sf"/>
</dbReference>
<dbReference type="Proteomes" id="UP001281761">
    <property type="component" value="Unassembled WGS sequence"/>
</dbReference>
<dbReference type="PANTHER" id="PTHR12673:SF159">
    <property type="entry name" value="LD03170P"/>
    <property type="match status" value="1"/>
</dbReference>
<organism evidence="3 4">
    <name type="scientific">Blattamonas nauphoetae</name>
    <dbReference type="NCBI Taxonomy" id="2049346"/>
    <lineage>
        <taxon>Eukaryota</taxon>
        <taxon>Metamonada</taxon>
        <taxon>Preaxostyla</taxon>
        <taxon>Oxymonadida</taxon>
        <taxon>Blattamonas</taxon>
    </lineage>
</organism>
<dbReference type="InterPro" id="IPR051092">
    <property type="entry name" value="FYVE_RhoGEF_PH"/>
</dbReference>
<dbReference type="EMBL" id="JARBJD010000207">
    <property type="protein sequence ID" value="KAK2947213.1"/>
    <property type="molecule type" value="Genomic_DNA"/>
</dbReference>
<accession>A0ABQ9X612</accession>
<gene>
    <name evidence="3" type="ORF">BLNAU_17847</name>
</gene>
<protein>
    <recommendedName>
        <fullName evidence="2">DH domain-containing protein</fullName>
    </recommendedName>
</protein>
<dbReference type="PROSITE" id="PS50010">
    <property type="entry name" value="DH_2"/>
    <property type="match status" value="1"/>
</dbReference>
<dbReference type="SUPFAM" id="SSF48065">
    <property type="entry name" value="DBL homology domain (DH-domain)"/>
    <property type="match status" value="1"/>
</dbReference>
<evidence type="ECO:0000313" key="3">
    <source>
        <dbReference type="EMBL" id="KAK2947213.1"/>
    </source>
</evidence>
<comment type="caution">
    <text evidence="3">The sequence shown here is derived from an EMBL/GenBank/DDBJ whole genome shotgun (WGS) entry which is preliminary data.</text>
</comment>
<evidence type="ECO:0000259" key="2">
    <source>
        <dbReference type="PROSITE" id="PS50010"/>
    </source>
</evidence>
<dbReference type="Gene3D" id="1.20.900.10">
    <property type="entry name" value="Dbl homology (DH) domain"/>
    <property type="match status" value="1"/>
</dbReference>
<evidence type="ECO:0000256" key="1">
    <source>
        <dbReference type="SAM" id="MobiDB-lite"/>
    </source>
</evidence>